<dbReference type="EMBL" id="JACXAD010000019">
    <property type="protein sequence ID" value="MBD2769379.1"/>
    <property type="molecule type" value="Genomic_DNA"/>
</dbReference>
<gene>
    <name evidence="3" type="primary">brxC</name>
    <name evidence="3" type="ORF">IC235_15935</name>
</gene>
<dbReference type="NCBIfam" id="NF033441">
    <property type="entry name" value="BREX_BrxC"/>
    <property type="match status" value="1"/>
</dbReference>
<dbReference type="InterPro" id="IPR047679">
    <property type="entry name" value="BREX_BrxC"/>
</dbReference>
<dbReference type="InterPro" id="IPR058038">
    <property type="entry name" value="BREX_BrxC_wHTH"/>
</dbReference>
<evidence type="ECO:0000256" key="1">
    <source>
        <dbReference type="SAM" id="MobiDB-lite"/>
    </source>
</evidence>
<evidence type="ECO:0000313" key="3">
    <source>
        <dbReference type="EMBL" id="MBD2769379.1"/>
    </source>
</evidence>
<reference evidence="3" key="1">
    <citation type="submission" date="2020-09" db="EMBL/GenBank/DDBJ databases">
        <authorList>
            <person name="Kim M.K."/>
        </authorList>
    </citation>
    <scope>NUCLEOTIDE SEQUENCE</scope>
    <source>
        <strain evidence="3">BT664</strain>
    </source>
</reference>
<dbReference type="Proteomes" id="UP000612233">
    <property type="component" value="Unassembled WGS sequence"/>
</dbReference>
<dbReference type="AlphaFoldDB" id="A0A927BG10"/>
<protein>
    <submittedName>
        <fullName evidence="3">BREX system P-loop protein BrxC</fullName>
    </submittedName>
</protein>
<proteinExistence type="predicted"/>
<dbReference type="RefSeq" id="WP_191006191.1">
    <property type="nucleotide sequence ID" value="NZ_JACXAD010000019.1"/>
</dbReference>
<feature type="region of interest" description="Disordered" evidence="1">
    <location>
        <begin position="1143"/>
        <end position="1165"/>
    </location>
</feature>
<dbReference type="Pfam" id="PF25791">
    <property type="entry name" value="WHD_BREX_BrxC"/>
    <property type="match status" value="1"/>
</dbReference>
<evidence type="ECO:0000313" key="4">
    <source>
        <dbReference type="Proteomes" id="UP000612233"/>
    </source>
</evidence>
<keyword evidence="4" id="KW-1185">Reference proteome</keyword>
<comment type="caution">
    <text evidence="3">The sequence shown here is derived from an EMBL/GenBank/DDBJ whole genome shotgun (WGS) entry which is preliminary data.</text>
</comment>
<evidence type="ECO:0000259" key="2">
    <source>
        <dbReference type="Pfam" id="PF25791"/>
    </source>
</evidence>
<sequence>MSIRTLFNLEIERPIEPVVNYGTNAKREEALLTEVKEYVTTAHIEERIEKLLEAVEDGANGNPNTEVGIWVSGFYGSGKSSFTKYLGMALDTNRLLAGRPFREQLADRLTPTLRQRLLTLTQRHPAAVVMLDLASEASGGMRLVHEELYRKVLQWAGFSTEARTRDLELRLLRDGKLDAFKKRVPELPDAAGLSWEEVRDDPYSGIYVASQLAHEFYPARFPTPDTLANMAELQIERGLDEDVATMLTLVRQKTGYQNVIFVIDEVGQYVAPVDDRITMLQGLAESLKRQGHALLIVTAQQTLTNDNPDAALNSAKLTKLLARFPMQLELKSGDISHIITERLLKKSAAGTTALHQLFEQVGQSLNHATRLQDVSVLRLPEFSRDRFVDLYPFLPQHFELMLRLLSRLATKHGGLGLRSALKLTQDMLLDETKGTAVADAEPGRLITLADFYRVLTLEIGRSLAYLTAAVDKARQVFGADSLAAEAASAVAVLQIIEEVVPVTFVNVAALLQPDARQLRTPAQVKQALEELIAHEALPFALLNDQVRILSEEVKELETERNKLQPLTGDRLRLEHEVLKELLPDTSRRTTLGGNRAVTAGLFWYPGADVFSQVAAGADPIQVVVTLLDPGEYQAQVSQLALRSTDPQEHNRLYACGQLPAGWNDQVRDLYRAGEIVRLNQHSARPGDEAQYVRSQQELTRRLLRELGQKVRQSLENGSFIFRGSQTAARTEASTLPGALGKRLKEVAELTYEKYSLAGQPATTEAAVQFLQAKDLTTLPTQFDPLGLADTNGAVRADHAALMAVLDYLRRHLRAEGRSLLDHFAAPPYGWSKDAIRYLVAALLRDGRVKLFTSGQPVSGTSPEARTAIGNTNGFNRISLGIADGVPSAELRNMAAHRLENLTGDTVSPTLNGIGRAAREFFPSKLTELAGLPSRLRAVQVPGPDRAEHVLNQLRGLLAGDDAGIIISLGDPDNQLVSDLSWADNLGRQLEGGLENTLRELLPLRERLARLPDVAALAELRRATAEPLALLDELLTHDTFGGRTAELTAAHRQLVTALAAGVKALASHQLTRLRLAGTELRGFYTWNNLDVEAQTAIADALDALTQPYEHARTGTLRDLEDLQNHGYTVEERLADLRRRVMEARPPAPAPSEVQEDGSPIPSAATPLRLRRRLTSAADLDQLIDRLQQLRAGFIAGQAVEFDFED</sequence>
<feature type="domain" description="Probable ATP-binding protein BrxC winged helix-turn-helix" evidence="2">
    <location>
        <begin position="797"/>
        <end position="872"/>
    </location>
</feature>
<name>A0A927BG10_9BACT</name>
<organism evidence="3 4">
    <name type="scientific">Hymenobacter montanus</name>
    <dbReference type="NCBI Taxonomy" id="2771359"/>
    <lineage>
        <taxon>Bacteria</taxon>
        <taxon>Pseudomonadati</taxon>
        <taxon>Bacteroidota</taxon>
        <taxon>Cytophagia</taxon>
        <taxon>Cytophagales</taxon>
        <taxon>Hymenobacteraceae</taxon>
        <taxon>Hymenobacter</taxon>
    </lineage>
</organism>
<accession>A0A927BG10</accession>